<gene>
    <name evidence="2" type="ORF">CHS0354_027976</name>
</gene>
<dbReference type="AlphaFoldDB" id="A0AAE0T4A7"/>
<dbReference type="EMBL" id="JAEAOA010001690">
    <property type="protein sequence ID" value="KAK3603552.1"/>
    <property type="molecule type" value="Genomic_DNA"/>
</dbReference>
<reference evidence="2" key="1">
    <citation type="journal article" date="2021" name="Genome Biol. Evol.">
        <title>A High-Quality Reference Genome for a Parasitic Bivalve with Doubly Uniparental Inheritance (Bivalvia: Unionida).</title>
        <authorList>
            <person name="Smith C.H."/>
        </authorList>
    </citation>
    <scope>NUCLEOTIDE SEQUENCE</scope>
    <source>
        <strain evidence="2">CHS0354</strain>
    </source>
</reference>
<evidence type="ECO:0000313" key="3">
    <source>
        <dbReference type="Proteomes" id="UP001195483"/>
    </source>
</evidence>
<dbReference type="PANTHER" id="PTHR13238">
    <property type="entry name" value="PROTEIN C21ORF59"/>
    <property type="match status" value="1"/>
</dbReference>
<protein>
    <recommendedName>
        <fullName evidence="4">Cilia- and flagella-associated protein 298</fullName>
    </recommendedName>
</protein>
<dbReference type="PANTHER" id="PTHR13238:SF0">
    <property type="entry name" value="CILIA- AND FLAGELLA-ASSOCIATED PROTEIN 298"/>
    <property type="match status" value="1"/>
</dbReference>
<dbReference type="Proteomes" id="UP001195483">
    <property type="component" value="Unassembled WGS sequence"/>
</dbReference>
<dbReference type="InterPro" id="IPR021298">
    <property type="entry name" value="CFAP298"/>
</dbReference>
<sequence length="290" mass="33120">MVKINIKRGDDSQFLYETTIETTIDDLLKDVTAIYNGRLKVHRICAEVEDLAEHGVTLPPNMQGLTDEQVEELKLKDEWGEKCVPSGGYRDNPDKIGRRNGKAPNEKMTEMLKKTAQEAKDMISKKKVQAEEYVTQETVQEALNILKGAVMIVYPMGLPPYEPVKLEQENSEDLQGTQASLEVIEEDNASIWFCGKEMLRGKKLKDFIGKNEKTKVVAKLQKKGQGAPGREPVVSENEQKQMMAYYYKKQEEMKKLDAQQDDTYLDSPWADNNQLKRSFQGIKDIKWGPR</sequence>
<comment type="caution">
    <text evidence="2">The sequence shown here is derived from an EMBL/GenBank/DDBJ whole genome shotgun (WGS) entry which is preliminary data.</text>
</comment>
<dbReference type="Pfam" id="PF11069">
    <property type="entry name" value="CFAP298"/>
    <property type="match status" value="1"/>
</dbReference>
<evidence type="ECO:0008006" key="4">
    <source>
        <dbReference type="Google" id="ProtNLM"/>
    </source>
</evidence>
<reference evidence="2" key="3">
    <citation type="submission" date="2023-05" db="EMBL/GenBank/DDBJ databases">
        <authorList>
            <person name="Smith C.H."/>
        </authorList>
    </citation>
    <scope>NUCLEOTIDE SEQUENCE</scope>
    <source>
        <strain evidence="2">CHS0354</strain>
        <tissue evidence="2">Mantle</tissue>
    </source>
</reference>
<comment type="similarity">
    <text evidence="1">Belongs to the CFAP298 family.</text>
</comment>
<reference evidence="2" key="2">
    <citation type="journal article" date="2021" name="Genome Biol. Evol.">
        <title>Developing a high-quality reference genome for a parasitic bivalve with doubly uniparental inheritance (Bivalvia: Unionida).</title>
        <authorList>
            <person name="Smith C.H."/>
        </authorList>
    </citation>
    <scope>NUCLEOTIDE SEQUENCE</scope>
    <source>
        <strain evidence="2">CHS0354</strain>
        <tissue evidence="2">Mantle</tissue>
    </source>
</reference>
<accession>A0AAE0T4A7</accession>
<organism evidence="2 3">
    <name type="scientific">Potamilus streckersoni</name>
    <dbReference type="NCBI Taxonomy" id="2493646"/>
    <lineage>
        <taxon>Eukaryota</taxon>
        <taxon>Metazoa</taxon>
        <taxon>Spiralia</taxon>
        <taxon>Lophotrochozoa</taxon>
        <taxon>Mollusca</taxon>
        <taxon>Bivalvia</taxon>
        <taxon>Autobranchia</taxon>
        <taxon>Heteroconchia</taxon>
        <taxon>Palaeoheterodonta</taxon>
        <taxon>Unionida</taxon>
        <taxon>Unionoidea</taxon>
        <taxon>Unionidae</taxon>
        <taxon>Ambleminae</taxon>
        <taxon>Lampsilini</taxon>
        <taxon>Potamilus</taxon>
    </lineage>
</organism>
<evidence type="ECO:0000256" key="1">
    <source>
        <dbReference type="ARBA" id="ARBA00009619"/>
    </source>
</evidence>
<evidence type="ECO:0000313" key="2">
    <source>
        <dbReference type="EMBL" id="KAK3603552.1"/>
    </source>
</evidence>
<proteinExistence type="inferred from homology"/>
<dbReference type="GO" id="GO:0003352">
    <property type="term" value="P:regulation of cilium movement"/>
    <property type="evidence" value="ECO:0007669"/>
    <property type="project" value="InterPro"/>
</dbReference>
<keyword evidence="3" id="KW-1185">Reference proteome</keyword>
<name>A0AAE0T4A7_9BIVA</name>